<dbReference type="Proteomes" id="UP000617951">
    <property type="component" value="Unassembled WGS sequence"/>
</dbReference>
<evidence type="ECO:0000313" key="3">
    <source>
        <dbReference type="Proteomes" id="UP000617951"/>
    </source>
</evidence>
<gene>
    <name evidence="2" type="ORF">H8693_02460</name>
</gene>
<dbReference type="Pfam" id="PF00903">
    <property type="entry name" value="Glyoxalase"/>
    <property type="match status" value="1"/>
</dbReference>
<accession>A0A926DIP8</accession>
<dbReference type="Gene3D" id="3.10.180.10">
    <property type="entry name" value="2,3-Dihydroxybiphenyl 1,2-Dioxygenase, domain 1"/>
    <property type="match status" value="1"/>
</dbReference>
<name>A0A926DIP8_9FIRM</name>
<sequence length="128" mass="14253">MKLKGMDHIVLVVSDLQAAIEFYRDILDMRAEQRGVNTALLFGDCKIHLHEMQTGARPVAAVPAYGSQDFCVRAEGSIQEIYKELQKKKAPLEPEMGIVKRIGALGEMQSVYLRDPDGNLVEICVYSA</sequence>
<dbReference type="PANTHER" id="PTHR21366:SF14">
    <property type="entry name" value="GLYOXALASE DOMAIN-CONTAINING PROTEIN 5"/>
    <property type="match status" value="1"/>
</dbReference>
<keyword evidence="3" id="KW-1185">Reference proteome</keyword>
<feature type="domain" description="VOC" evidence="1">
    <location>
        <begin position="5"/>
        <end position="126"/>
    </location>
</feature>
<reference evidence="2" key="1">
    <citation type="submission" date="2020-08" db="EMBL/GenBank/DDBJ databases">
        <title>Genome public.</title>
        <authorList>
            <person name="Liu C."/>
            <person name="Sun Q."/>
        </authorList>
    </citation>
    <scope>NUCLEOTIDE SEQUENCE</scope>
    <source>
        <strain evidence="2">NSJ-63</strain>
    </source>
</reference>
<dbReference type="PANTHER" id="PTHR21366">
    <property type="entry name" value="GLYOXALASE FAMILY PROTEIN"/>
    <property type="match status" value="1"/>
</dbReference>
<dbReference type="InterPro" id="IPR050383">
    <property type="entry name" value="GlyoxalaseI/FosfomycinResist"/>
</dbReference>
<dbReference type="InterPro" id="IPR029068">
    <property type="entry name" value="Glyas_Bleomycin-R_OHBP_Dase"/>
</dbReference>
<dbReference type="EMBL" id="JACRSS010000001">
    <property type="protein sequence ID" value="MBC8537795.1"/>
    <property type="molecule type" value="Genomic_DNA"/>
</dbReference>
<organism evidence="2 3">
    <name type="scientific">Guopingia tenuis</name>
    <dbReference type="NCBI Taxonomy" id="2763656"/>
    <lineage>
        <taxon>Bacteria</taxon>
        <taxon>Bacillati</taxon>
        <taxon>Bacillota</taxon>
        <taxon>Clostridia</taxon>
        <taxon>Christensenellales</taxon>
        <taxon>Christensenellaceae</taxon>
        <taxon>Guopingia</taxon>
    </lineage>
</organism>
<proteinExistence type="predicted"/>
<evidence type="ECO:0000259" key="1">
    <source>
        <dbReference type="PROSITE" id="PS51819"/>
    </source>
</evidence>
<dbReference type="InterPro" id="IPR004360">
    <property type="entry name" value="Glyas_Fos-R_dOase_dom"/>
</dbReference>
<dbReference type="SUPFAM" id="SSF54593">
    <property type="entry name" value="Glyoxalase/Bleomycin resistance protein/Dihydroxybiphenyl dioxygenase"/>
    <property type="match status" value="1"/>
</dbReference>
<protein>
    <submittedName>
        <fullName evidence="2">VOC family protein</fullName>
    </submittedName>
</protein>
<evidence type="ECO:0000313" key="2">
    <source>
        <dbReference type="EMBL" id="MBC8537795.1"/>
    </source>
</evidence>
<comment type="caution">
    <text evidence="2">The sequence shown here is derived from an EMBL/GenBank/DDBJ whole genome shotgun (WGS) entry which is preliminary data.</text>
</comment>
<dbReference type="AlphaFoldDB" id="A0A926DIP8"/>
<dbReference type="InterPro" id="IPR037523">
    <property type="entry name" value="VOC_core"/>
</dbReference>
<dbReference type="PROSITE" id="PS51819">
    <property type="entry name" value="VOC"/>
    <property type="match status" value="1"/>
</dbReference>
<dbReference type="RefSeq" id="WP_249279647.1">
    <property type="nucleotide sequence ID" value="NZ_JACRSS010000001.1"/>
</dbReference>